<dbReference type="Proteomes" id="UP000001861">
    <property type="component" value="Unassembled WGS sequence"/>
</dbReference>
<dbReference type="InParanoid" id="A8NLD0"/>
<feature type="transmembrane region" description="Helical" evidence="1">
    <location>
        <begin position="92"/>
        <end position="125"/>
    </location>
</feature>
<keyword evidence="1" id="KW-1133">Transmembrane helix</keyword>
<organism evidence="2 3">
    <name type="scientific">Coprinopsis cinerea (strain Okayama-7 / 130 / ATCC MYA-4618 / FGSC 9003)</name>
    <name type="common">Inky cap fungus</name>
    <name type="synonym">Hormographiella aspergillata</name>
    <dbReference type="NCBI Taxonomy" id="240176"/>
    <lineage>
        <taxon>Eukaryota</taxon>
        <taxon>Fungi</taxon>
        <taxon>Dikarya</taxon>
        <taxon>Basidiomycota</taxon>
        <taxon>Agaricomycotina</taxon>
        <taxon>Agaricomycetes</taxon>
        <taxon>Agaricomycetidae</taxon>
        <taxon>Agaricales</taxon>
        <taxon>Agaricineae</taxon>
        <taxon>Psathyrellaceae</taxon>
        <taxon>Coprinopsis</taxon>
    </lineage>
</organism>
<dbReference type="OrthoDB" id="2535105at2759"/>
<accession>A8NLD0</accession>
<dbReference type="OMA" id="YLVIDYM"/>
<dbReference type="KEGG" id="cci:CC1G_05793"/>
<feature type="transmembrane region" description="Helical" evidence="1">
    <location>
        <begin position="51"/>
        <end position="72"/>
    </location>
</feature>
<keyword evidence="1" id="KW-0812">Transmembrane</keyword>
<evidence type="ECO:0000313" key="3">
    <source>
        <dbReference type="Proteomes" id="UP000001861"/>
    </source>
</evidence>
<gene>
    <name evidence="2" type="ORF">CC1G_05793</name>
</gene>
<reference evidence="2 3" key="1">
    <citation type="journal article" date="2010" name="Proc. Natl. Acad. Sci. U.S.A.">
        <title>Insights into evolution of multicellular fungi from the assembled chromosomes of the mushroom Coprinopsis cinerea (Coprinus cinereus).</title>
        <authorList>
            <person name="Stajich J.E."/>
            <person name="Wilke S.K."/>
            <person name="Ahren D."/>
            <person name="Au C.H."/>
            <person name="Birren B.W."/>
            <person name="Borodovsky M."/>
            <person name="Burns C."/>
            <person name="Canback B."/>
            <person name="Casselton L.A."/>
            <person name="Cheng C.K."/>
            <person name="Deng J."/>
            <person name="Dietrich F.S."/>
            <person name="Fargo D.C."/>
            <person name="Farman M.L."/>
            <person name="Gathman A.C."/>
            <person name="Goldberg J."/>
            <person name="Guigo R."/>
            <person name="Hoegger P.J."/>
            <person name="Hooker J.B."/>
            <person name="Huggins A."/>
            <person name="James T.Y."/>
            <person name="Kamada T."/>
            <person name="Kilaru S."/>
            <person name="Kodira C."/>
            <person name="Kues U."/>
            <person name="Kupfer D."/>
            <person name="Kwan H.S."/>
            <person name="Lomsadze A."/>
            <person name="Li W."/>
            <person name="Lilly W.W."/>
            <person name="Ma L.J."/>
            <person name="Mackey A.J."/>
            <person name="Manning G."/>
            <person name="Martin F."/>
            <person name="Muraguchi H."/>
            <person name="Natvig D.O."/>
            <person name="Palmerini H."/>
            <person name="Ramesh M.A."/>
            <person name="Rehmeyer C.J."/>
            <person name="Roe B.A."/>
            <person name="Shenoy N."/>
            <person name="Stanke M."/>
            <person name="Ter-Hovhannisyan V."/>
            <person name="Tunlid A."/>
            <person name="Velagapudi R."/>
            <person name="Vision T.J."/>
            <person name="Zeng Q."/>
            <person name="Zolan M.E."/>
            <person name="Pukkila P.J."/>
        </authorList>
    </citation>
    <scope>NUCLEOTIDE SEQUENCE [LARGE SCALE GENOMIC DNA]</scope>
    <source>
        <strain evidence="3">Okayama-7 / 130 / ATCC MYA-4618 / FGSC 9003</strain>
    </source>
</reference>
<dbReference type="EMBL" id="AACS02000012">
    <property type="protein sequence ID" value="EAU87104.1"/>
    <property type="molecule type" value="Genomic_DNA"/>
</dbReference>
<name>A8NLD0_COPC7</name>
<evidence type="ECO:0000313" key="2">
    <source>
        <dbReference type="EMBL" id="EAU87104.1"/>
    </source>
</evidence>
<dbReference type="RefSeq" id="XP_001834656.1">
    <property type="nucleotide sequence ID" value="XM_001834604.1"/>
</dbReference>
<feature type="transmembrane region" description="Helical" evidence="1">
    <location>
        <begin position="20"/>
        <end position="39"/>
    </location>
</feature>
<dbReference type="GeneID" id="6011173"/>
<keyword evidence="3" id="KW-1185">Reference proteome</keyword>
<feature type="transmembrane region" description="Helical" evidence="1">
    <location>
        <begin position="132"/>
        <end position="152"/>
    </location>
</feature>
<proteinExistence type="predicted"/>
<dbReference type="AlphaFoldDB" id="A8NLD0"/>
<comment type="caution">
    <text evidence="2">The sequence shown here is derived from an EMBL/GenBank/DDBJ whole genome shotgun (WGS) entry which is preliminary data.</text>
</comment>
<keyword evidence="1" id="KW-0472">Membrane</keyword>
<protein>
    <submittedName>
        <fullName evidence="2">Uncharacterized protein</fullName>
    </submittedName>
</protein>
<dbReference type="VEuPathDB" id="FungiDB:CC1G_05793"/>
<sequence>MSTPSPPINLHDSVGALQLGSLFAVFLFGVVTLQSHLYYQQFRNDKIHLKALVALVWILELGHTFCIAAEIYKATIIHYGRPDKLFPFPYLGASTAVGGSIAFLAHYTICTSLVPSLSAVIMVICFHVKPTAMIWIAVYICLAKCMCSTIVLTSDRDLQRLAAYPSVFQLYTCFAQLKSRPKKHPFPVWLA</sequence>
<evidence type="ECO:0000256" key="1">
    <source>
        <dbReference type="SAM" id="Phobius"/>
    </source>
</evidence>